<evidence type="ECO:0000313" key="3">
    <source>
        <dbReference type="Proteomes" id="UP000049127"/>
    </source>
</evidence>
<sequence>MLKHLGTKTINTDRLVLRRFEISDANDMFKNWASDKEVSKFLAWDVHKDVMFTELLLDSWISEYSDDTNYHWAIELKEIKEVIGDIKVFHLNDKHACCEIGYCLSRNHWNKGFMSEALNAVIKYLFEEIGLNRIVAMHNTKNIASGKVMIKNNMKYEGTLRQAVKLNDTFYDLSVYSILKSEWNV</sequence>
<dbReference type="Gene3D" id="3.40.630.30">
    <property type="match status" value="1"/>
</dbReference>
<organism evidence="2 3">
    <name type="scientific">Paraclostridium sordellii</name>
    <name type="common">Clostridium sordellii</name>
    <dbReference type="NCBI Taxonomy" id="1505"/>
    <lineage>
        <taxon>Bacteria</taxon>
        <taxon>Bacillati</taxon>
        <taxon>Bacillota</taxon>
        <taxon>Clostridia</taxon>
        <taxon>Peptostreptococcales</taxon>
        <taxon>Peptostreptococcaceae</taxon>
        <taxon>Paraclostridium</taxon>
    </lineage>
</organism>
<dbReference type="PANTHER" id="PTHR43792">
    <property type="entry name" value="GNAT FAMILY, PUTATIVE (AFU_ORTHOLOGUE AFUA_3G00765)-RELATED-RELATED"/>
    <property type="match status" value="1"/>
</dbReference>
<feature type="domain" description="N-acetyltransferase" evidence="1">
    <location>
        <begin position="14"/>
        <end position="155"/>
    </location>
</feature>
<dbReference type="RefSeq" id="WP_055341327.1">
    <property type="nucleotide sequence ID" value="NZ_CDNI01000003.1"/>
</dbReference>
<proteinExistence type="predicted"/>
<accession>A0A0C7G3W4</accession>
<dbReference type="GO" id="GO:0005737">
    <property type="term" value="C:cytoplasm"/>
    <property type="evidence" value="ECO:0007669"/>
    <property type="project" value="TreeGrafter"/>
</dbReference>
<evidence type="ECO:0000313" key="2">
    <source>
        <dbReference type="EMBL" id="CEQ02667.1"/>
    </source>
</evidence>
<gene>
    <name evidence="2" type="primary">rimL_1</name>
    <name evidence="2" type="ORF">R28058_04001</name>
</gene>
<dbReference type="EC" id="2.3.1.-" evidence="2"/>
<name>A0A0C7G3W4_PARSO</name>
<dbReference type="GO" id="GO:0008999">
    <property type="term" value="F:protein-N-terminal-alanine acetyltransferase activity"/>
    <property type="evidence" value="ECO:0007669"/>
    <property type="project" value="TreeGrafter"/>
</dbReference>
<dbReference type="OrthoDB" id="9785602at2"/>
<dbReference type="PANTHER" id="PTHR43792:SF9">
    <property type="entry name" value="RIBOSOMAL-PROTEIN-ALANINE ACETYLTRANSFERASE"/>
    <property type="match status" value="1"/>
</dbReference>
<reference evidence="2 3" key="1">
    <citation type="submission" date="2015-01" db="EMBL/GenBank/DDBJ databases">
        <authorList>
            <person name="Aslett A.Martin."/>
            <person name="De Silva Nishadi"/>
        </authorList>
    </citation>
    <scope>NUCLEOTIDE SEQUENCE [LARGE SCALE GENOMIC DNA]</scope>
    <source>
        <strain evidence="2 3">R28058</strain>
    </source>
</reference>
<dbReference type="EMBL" id="CEKZ01000003">
    <property type="protein sequence ID" value="CEQ02667.1"/>
    <property type="molecule type" value="Genomic_DNA"/>
</dbReference>
<evidence type="ECO:0000259" key="1">
    <source>
        <dbReference type="Pfam" id="PF13302"/>
    </source>
</evidence>
<dbReference type="InterPro" id="IPR000182">
    <property type="entry name" value="GNAT_dom"/>
</dbReference>
<keyword evidence="2" id="KW-0012">Acyltransferase</keyword>
<dbReference type="InterPro" id="IPR016181">
    <property type="entry name" value="Acyl_CoA_acyltransferase"/>
</dbReference>
<dbReference type="Pfam" id="PF13302">
    <property type="entry name" value="Acetyltransf_3"/>
    <property type="match status" value="1"/>
</dbReference>
<dbReference type="AlphaFoldDB" id="A0A0C7G3W4"/>
<keyword evidence="2" id="KW-0808">Transferase</keyword>
<dbReference type="SUPFAM" id="SSF55729">
    <property type="entry name" value="Acyl-CoA N-acyltransferases (Nat)"/>
    <property type="match status" value="1"/>
</dbReference>
<protein>
    <submittedName>
        <fullName evidence="2">GCN5-related N-acetyltransferase</fullName>
        <ecNumber evidence="2">2.3.1.-</ecNumber>
    </submittedName>
</protein>
<dbReference type="Proteomes" id="UP000049127">
    <property type="component" value="Unassembled WGS sequence"/>
</dbReference>
<dbReference type="InterPro" id="IPR051531">
    <property type="entry name" value="N-acetyltransferase"/>
</dbReference>